<feature type="compositionally biased region" description="Basic residues" evidence="1">
    <location>
        <begin position="127"/>
        <end position="136"/>
    </location>
</feature>
<organism evidence="3 4">
    <name type="scientific">Noviherbaspirillum humi</name>
    <dbReference type="NCBI Taxonomy" id="1688639"/>
    <lineage>
        <taxon>Bacteria</taxon>
        <taxon>Pseudomonadati</taxon>
        <taxon>Pseudomonadota</taxon>
        <taxon>Betaproteobacteria</taxon>
        <taxon>Burkholderiales</taxon>
        <taxon>Oxalobacteraceae</taxon>
        <taxon>Noviherbaspirillum</taxon>
    </lineage>
</organism>
<feature type="region of interest" description="Disordered" evidence="1">
    <location>
        <begin position="116"/>
        <end position="136"/>
    </location>
</feature>
<keyword evidence="2" id="KW-0472">Membrane</keyword>
<dbReference type="RefSeq" id="WP_089397418.1">
    <property type="nucleotide sequence ID" value="NZ_FZOT01000001.1"/>
</dbReference>
<dbReference type="Proteomes" id="UP000198284">
    <property type="component" value="Unassembled WGS sequence"/>
</dbReference>
<evidence type="ECO:0008006" key="5">
    <source>
        <dbReference type="Google" id="ProtNLM"/>
    </source>
</evidence>
<dbReference type="EMBL" id="FZOT01000001">
    <property type="protein sequence ID" value="SNS13404.1"/>
    <property type="molecule type" value="Genomic_DNA"/>
</dbReference>
<evidence type="ECO:0000256" key="2">
    <source>
        <dbReference type="SAM" id="Phobius"/>
    </source>
</evidence>
<keyword evidence="2" id="KW-0812">Transmembrane</keyword>
<reference evidence="3 4" key="1">
    <citation type="submission" date="2017-06" db="EMBL/GenBank/DDBJ databases">
        <authorList>
            <person name="Kim H.J."/>
            <person name="Triplett B.A."/>
        </authorList>
    </citation>
    <scope>NUCLEOTIDE SEQUENCE [LARGE SCALE GENOMIC DNA]</scope>
    <source>
        <strain evidence="3 4">U15</strain>
    </source>
</reference>
<feature type="transmembrane region" description="Helical" evidence="2">
    <location>
        <begin position="68"/>
        <end position="89"/>
    </location>
</feature>
<dbReference type="OrthoDB" id="8777744at2"/>
<gene>
    <name evidence="3" type="ORF">SAMN06265795_101180</name>
</gene>
<evidence type="ECO:0000313" key="3">
    <source>
        <dbReference type="EMBL" id="SNS13404.1"/>
    </source>
</evidence>
<dbReference type="AlphaFoldDB" id="A0A239C1X1"/>
<evidence type="ECO:0000313" key="4">
    <source>
        <dbReference type="Proteomes" id="UP000198284"/>
    </source>
</evidence>
<accession>A0A239C1X1</accession>
<keyword evidence="4" id="KW-1185">Reference proteome</keyword>
<proteinExistence type="predicted"/>
<keyword evidence="2" id="KW-1133">Transmembrane helix</keyword>
<protein>
    <recommendedName>
        <fullName evidence="5">DUF2798 domain-containing protein</fullName>
    </recommendedName>
</protein>
<dbReference type="Pfam" id="PF11391">
    <property type="entry name" value="DUF2798"/>
    <property type="match status" value="1"/>
</dbReference>
<feature type="transmembrane region" description="Helical" evidence="2">
    <location>
        <begin position="35"/>
        <end position="56"/>
    </location>
</feature>
<sequence length="136" mass="14465">MELLASSEHAGMTRPQSRPFALAGRLRRSRSLASVLPALLLTGVITLVSTAASTLLNNAAQGFMAHWMQSWLTAWPIAFPIAWVLAPLLDRLGAGLGARATPPGLGWHAITSASDKASARNGVAPRRQLRSPHRVA</sequence>
<dbReference type="InterPro" id="IPR021529">
    <property type="entry name" value="DUF2798"/>
</dbReference>
<evidence type="ECO:0000256" key="1">
    <source>
        <dbReference type="SAM" id="MobiDB-lite"/>
    </source>
</evidence>
<name>A0A239C1X1_9BURK</name>